<dbReference type="PANTHER" id="PTHR34706:SF1">
    <property type="entry name" value="VWFA DOMAIN-CONTAINING PROTEIN"/>
    <property type="match status" value="1"/>
</dbReference>
<dbReference type="SUPFAM" id="SSF53300">
    <property type="entry name" value="vWA-like"/>
    <property type="match status" value="1"/>
</dbReference>
<feature type="domain" description="VWFA" evidence="1">
    <location>
        <begin position="11"/>
        <end position="209"/>
    </location>
</feature>
<comment type="caution">
    <text evidence="2">The sequence shown here is derived from an EMBL/GenBank/DDBJ whole genome shotgun (WGS) entry which is preliminary data.</text>
</comment>
<proteinExistence type="predicted"/>
<dbReference type="InterPro" id="IPR036465">
    <property type="entry name" value="vWFA_dom_sf"/>
</dbReference>
<dbReference type="SMART" id="SM00327">
    <property type="entry name" value="VWA"/>
    <property type="match status" value="1"/>
</dbReference>
<dbReference type="InterPro" id="IPR002035">
    <property type="entry name" value="VWF_A"/>
</dbReference>
<gene>
    <name evidence="2" type="ORF">LC586_09435</name>
</gene>
<keyword evidence="3" id="KW-1185">Reference proteome</keyword>
<evidence type="ECO:0000313" key="3">
    <source>
        <dbReference type="Proteomes" id="UP001199525"/>
    </source>
</evidence>
<sequence length="211" mass="23882">MSEKHNLEKRDYTLIIDKSGSMSDPDNGLEGSKSRWDVMQESTLALARKCEKYDPDGITIYIFSNKFKRFENVTASKVKQIFKENEPSGRTNLASVLQDALQNYFQRKAKGQAKANGETILVVTDGEADEQFEVIKVIVEATKQIDRPEELAISFIQIGNDQSATRFLKFLDDSLEEKAEAKYDIVDTVTIEDIEEGNLTFEQVLLNAIID</sequence>
<dbReference type="Proteomes" id="UP001199525">
    <property type="component" value="Unassembled WGS sequence"/>
</dbReference>
<dbReference type="PROSITE" id="PS50234">
    <property type="entry name" value="VWFA"/>
    <property type="match status" value="1"/>
</dbReference>
<name>A0ABS8I615_9NOSO</name>
<dbReference type="RefSeq" id="WP_229484294.1">
    <property type="nucleotide sequence ID" value="NZ_JAIVFQ010000009.1"/>
</dbReference>
<dbReference type="PANTHER" id="PTHR34706">
    <property type="entry name" value="SLR1338 PROTEIN"/>
    <property type="match status" value="1"/>
</dbReference>
<dbReference type="Gene3D" id="3.40.50.410">
    <property type="entry name" value="von Willebrand factor, type A domain"/>
    <property type="match status" value="1"/>
</dbReference>
<evidence type="ECO:0000313" key="2">
    <source>
        <dbReference type="EMBL" id="MCC5599436.1"/>
    </source>
</evidence>
<evidence type="ECO:0000259" key="1">
    <source>
        <dbReference type="PROSITE" id="PS50234"/>
    </source>
</evidence>
<protein>
    <submittedName>
        <fullName evidence="2">VWA domain-containing protein</fullName>
    </submittedName>
</protein>
<dbReference type="EMBL" id="JAIVFQ010000009">
    <property type="protein sequence ID" value="MCC5599436.1"/>
    <property type="molecule type" value="Genomic_DNA"/>
</dbReference>
<dbReference type="Pfam" id="PF13519">
    <property type="entry name" value="VWA_2"/>
    <property type="match status" value="1"/>
</dbReference>
<accession>A0ABS8I615</accession>
<organism evidence="2 3">
    <name type="scientific">Nostoc favosum CHAB5714</name>
    <dbReference type="NCBI Taxonomy" id="2780399"/>
    <lineage>
        <taxon>Bacteria</taxon>
        <taxon>Bacillati</taxon>
        <taxon>Cyanobacteriota</taxon>
        <taxon>Cyanophyceae</taxon>
        <taxon>Nostocales</taxon>
        <taxon>Nostocaceae</taxon>
        <taxon>Nostoc</taxon>
        <taxon>Nostoc favosum</taxon>
    </lineage>
</organism>
<reference evidence="2 3" key="1">
    <citation type="journal article" date="2021" name="Microorganisms">
        <title>Genome Evolution of Filamentous Cyanobacterium Nostoc Species: From Facultative Symbiosis to Free Living.</title>
        <authorList>
            <person name="Huo D."/>
            <person name="Li H."/>
            <person name="Cai F."/>
            <person name="Guo X."/>
            <person name="Qiao Z."/>
            <person name="Wang W."/>
            <person name="Yu G."/>
            <person name="Li R."/>
        </authorList>
    </citation>
    <scope>NUCLEOTIDE SEQUENCE [LARGE SCALE GENOMIC DNA]</scope>
    <source>
        <strain evidence="2 3">CHAB 5714</strain>
    </source>
</reference>